<evidence type="ECO:0000313" key="2">
    <source>
        <dbReference type="Proteomes" id="UP001221757"/>
    </source>
</evidence>
<name>A0AAD7H2P5_MYCRO</name>
<evidence type="ECO:0000313" key="1">
    <source>
        <dbReference type="EMBL" id="KAJ7710816.1"/>
    </source>
</evidence>
<proteinExistence type="predicted"/>
<organism evidence="1 2">
    <name type="scientific">Mycena rosella</name>
    <name type="common">Pink bonnet</name>
    <name type="synonym">Agaricus rosellus</name>
    <dbReference type="NCBI Taxonomy" id="1033263"/>
    <lineage>
        <taxon>Eukaryota</taxon>
        <taxon>Fungi</taxon>
        <taxon>Dikarya</taxon>
        <taxon>Basidiomycota</taxon>
        <taxon>Agaricomycotina</taxon>
        <taxon>Agaricomycetes</taxon>
        <taxon>Agaricomycetidae</taxon>
        <taxon>Agaricales</taxon>
        <taxon>Marasmiineae</taxon>
        <taxon>Mycenaceae</taxon>
        <taxon>Mycena</taxon>
    </lineage>
</organism>
<comment type="caution">
    <text evidence="1">The sequence shown here is derived from an EMBL/GenBank/DDBJ whole genome shotgun (WGS) entry which is preliminary data.</text>
</comment>
<sequence>MGSVFGLASLSVVSLGGRACIKEMWRLWRERGCGREVIHAEQESLPKVCRLALVGIGSCRSPLPARRMPLETNGPYTMTLCSPHSQRNPMDSVGPCPLTCPMVPSAFHRIPLENLAAAEPMKAIGYGWIPLNIVGATSTEIPGEASVNRRPPPDNNGPHLCTVAIGVHRPPPEIRRRDLDAMLVYW</sequence>
<gene>
    <name evidence="1" type="ORF">B0H17DRAFT_1223994</name>
</gene>
<dbReference type="AlphaFoldDB" id="A0AAD7H2P5"/>
<protein>
    <submittedName>
        <fullName evidence="1">Uncharacterized protein</fullName>
    </submittedName>
</protein>
<reference evidence="1" key="1">
    <citation type="submission" date="2023-03" db="EMBL/GenBank/DDBJ databases">
        <title>Massive genome expansion in bonnet fungi (Mycena s.s.) driven by repeated elements and novel gene families across ecological guilds.</title>
        <authorList>
            <consortium name="Lawrence Berkeley National Laboratory"/>
            <person name="Harder C.B."/>
            <person name="Miyauchi S."/>
            <person name="Viragh M."/>
            <person name="Kuo A."/>
            <person name="Thoen E."/>
            <person name="Andreopoulos B."/>
            <person name="Lu D."/>
            <person name="Skrede I."/>
            <person name="Drula E."/>
            <person name="Henrissat B."/>
            <person name="Morin E."/>
            <person name="Kohler A."/>
            <person name="Barry K."/>
            <person name="LaButti K."/>
            <person name="Morin E."/>
            <person name="Salamov A."/>
            <person name="Lipzen A."/>
            <person name="Mereny Z."/>
            <person name="Hegedus B."/>
            <person name="Baldrian P."/>
            <person name="Stursova M."/>
            <person name="Weitz H."/>
            <person name="Taylor A."/>
            <person name="Grigoriev I.V."/>
            <person name="Nagy L.G."/>
            <person name="Martin F."/>
            <person name="Kauserud H."/>
        </authorList>
    </citation>
    <scope>NUCLEOTIDE SEQUENCE</scope>
    <source>
        <strain evidence="1">CBHHK067</strain>
    </source>
</reference>
<accession>A0AAD7H2P5</accession>
<dbReference type="Proteomes" id="UP001221757">
    <property type="component" value="Unassembled WGS sequence"/>
</dbReference>
<keyword evidence="2" id="KW-1185">Reference proteome</keyword>
<dbReference type="EMBL" id="JARKIE010000001">
    <property type="protein sequence ID" value="KAJ7710816.1"/>
    <property type="molecule type" value="Genomic_DNA"/>
</dbReference>